<keyword evidence="8" id="KW-0548">Nucleotidyltransferase</keyword>
<dbReference type="InterPro" id="IPR005790">
    <property type="entry name" value="DNA_polIII_delta"/>
</dbReference>
<dbReference type="PRINTS" id="PR00300">
    <property type="entry name" value="CLPPROTEASEA"/>
</dbReference>
<dbReference type="EMBL" id="FNQK01000021">
    <property type="protein sequence ID" value="SEA62538.1"/>
    <property type="molecule type" value="Genomic_DNA"/>
</dbReference>
<comment type="catalytic activity">
    <reaction evidence="7 8">
        <text>DNA(n) + a 2'-deoxyribonucleoside 5'-triphosphate = DNA(n+1) + diphosphate</text>
        <dbReference type="Rhea" id="RHEA:22508"/>
        <dbReference type="Rhea" id="RHEA-COMP:17339"/>
        <dbReference type="Rhea" id="RHEA-COMP:17340"/>
        <dbReference type="ChEBI" id="CHEBI:33019"/>
        <dbReference type="ChEBI" id="CHEBI:61560"/>
        <dbReference type="ChEBI" id="CHEBI:173112"/>
        <dbReference type="EC" id="2.7.7.7"/>
    </reaction>
</comment>
<evidence type="ECO:0000256" key="6">
    <source>
        <dbReference type="ARBA" id="ARBA00022932"/>
    </source>
</evidence>
<keyword evidence="3 8" id="KW-0547">Nucleotide-binding</keyword>
<organism evidence="11 12">
    <name type="scientific">Bizionia paragorgiae</name>
    <dbReference type="NCBI Taxonomy" id="283786"/>
    <lineage>
        <taxon>Bacteria</taxon>
        <taxon>Pseudomonadati</taxon>
        <taxon>Bacteroidota</taxon>
        <taxon>Flavobacteriia</taxon>
        <taxon>Flavobacteriales</taxon>
        <taxon>Flavobacteriaceae</taxon>
        <taxon>Bizionia</taxon>
    </lineage>
</organism>
<dbReference type="GO" id="GO:0003887">
    <property type="term" value="F:DNA-directed DNA polymerase activity"/>
    <property type="evidence" value="ECO:0007669"/>
    <property type="project" value="UniProtKB-KW"/>
</dbReference>
<evidence type="ECO:0000256" key="3">
    <source>
        <dbReference type="ARBA" id="ARBA00022741"/>
    </source>
</evidence>
<dbReference type="Pfam" id="PF13177">
    <property type="entry name" value="DNA_pol3_delta2"/>
    <property type="match status" value="1"/>
</dbReference>
<dbReference type="EC" id="2.7.7.7" evidence="8"/>
<evidence type="ECO:0000256" key="4">
    <source>
        <dbReference type="ARBA" id="ARBA00022833"/>
    </source>
</evidence>
<evidence type="ECO:0000313" key="12">
    <source>
        <dbReference type="Proteomes" id="UP000198846"/>
    </source>
</evidence>
<evidence type="ECO:0000256" key="2">
    <source>
        <dbReference type="ARBA" id="ARBA00022723"/>
    </source>
</evidence>
<dbReference type="Gene3D" id="1.20.272.10">
    <property type="match status" value="1"/>
</dbReference>
<dbReference type="SMART" id="SM00382">
    <property type="entry name" value="AAA"/>
    <property type="match status" value="1"/>
</dbReference>
<dbReference type="InterPro" id="IPR001270">
    <property type="entry name" value="ClpA/B"/>
</dbReference>
<evidence type="ECO:0000256" key="8">
    <source>
        <dbReference type="RuleBase" id="RU364063"/>
    </source>
</evidence>
<sequence>MEHFVVSARKYRPQTFKDVVGQTAITNTLLNAIENNHLAQALLFTGPRGVGKTSCARILAKMINSDGSETGEEDYAFNIFELDAASNNSVDDIRSLTDQVRIPPQVGKYKVYIIDEVHMLSQAAFNAFLKTLEEPPKHCIFILATTEKHKIIPTILSRCQIFDFKRITLKDAKEYLKYIATEQGINAEDDALHIIAQKADGAMRDALSIFDRVVSFSGKDLTRQAVTENLNVLDYETYFTSTDLIIENKIPELLMQFNTTLSKGFDGHHYIAGLASHFRDLLVCKNPATLELLEVGEQTQALYIEQSKKATQDFLLKGIELANETDLKYKSSKNQRLLVELCLMQLASITFDGEKKNSSRFIIPPSYFKKLGITPIPVKQPQTQAQPVKPTVVENRTAQQPEKKAVEVPKITINTGKKATSGLSLKSIRAKKEHLIRQMDVVIDEESLPREDFHEDDFYEHWYAYIKKLENDGKMNLASILSIDKPKLDGTTIHLTFPTSTNKVEVERQQYDLMQYLRQRLKNFDITLEITVNEVMESKFAYTPDEKYNKLKERNPHIELLRKTFDLDL</sequence>
<evidence type="ECO:0000259" key="10">
    <source>
        <dbReference type="SMART" id="SM00382"/>
    </source>
</evidence>
<dbReference type="Pfam" id="PF22608">
    <property type="entry name" value="DNAX_ATPase_lid"/>
    <property type="match status" value="1"/>
</dbReference>
<dbReference type="CDD" id="cd00009">
    <property type="entry name" value="AAA"/>
    <property type="match status" value="1"/>
</dbReference>
<comment type="function">
    <text evidence="8">DNA polymerase III is a complex, multichain enzyme responsible for most of the replicative synthesis in bacteria. This DNA polymerase also exhibits 3' to 5' exonuclease activity.</text>
</comment>
<dbReference type="NCBIfam" id="TIGR01128">
    <property type="entry name" value="holA"/>
    <property type="match status" value="1"/>
</dbReference>
<dbReference type="STRING" id="283786.SAMN04487990_1219"/>
<dbReference type="InterPro" id="IPR008921">
    <property type="entry name" value="DNA_pol3_clamp-load_cplx_C"/>
</dbReference>
<dbReference type="Gene3D" id="3.40.50.300">
    <property type="entry name" value="P-loop containing nucleotide triphosphate hydrolases"/>
    <property type="match status" value="1"/>
</dbReference>
<keyword evidence="12" id="KW-1185">Reference proteome</keyword>
<dbReference type="SUPFAM" id="SSF52540">
    <property type="entry name" value="P-loop containing nucleoside triphosphate hydrolases"/>
    <property type="match status" value="1"/>
</dbReference>
<evidence type="ECO:0000313" key="11">
    <source>
        <dbReference type="EMBL" id="SEA62538.1"/>
    </source>
</evidence>
<keyword evidence="4" id="KW-0862">Zinc</keyword>
<dbReference type="InterPro" id="IPR012763">
    <property type="entry name" value="DNA_pol_III_sug/sutau_N"/>
</dbReference>
<accession>A0A1H4CQI8</accession>
<name>A0A1H4CQI8_BIZPA</name>
<dbReference type="GO" id="GO:0009360">
    <property type="term" value="C:DNA polymerase III complex"/>
    <property type="evidence" value="ECO:0007669"/>
    <property type="project" value="InterPro"/>
</dbReference>
<feature type="domain" description="AAA+ ATPase" evidence="10">
    <location>
        <begin position="38"/>
        <end position="168"/>
    </location>
</feature>
<dbReference type="Proteomes" id="UP000198846">
    <property type="component" value="Unassembled WGS sequence"/>
</dbReference>
<comment type="similarity">
    <text evidence="1 8">Belongs to the DnaX/STICHEL family.</text>
</comment>
<proteinExistence type="inferred from homology"/>
<evidence type="ECO:0000256" key="5">
    <source>
        <dbReference type="ARBA" id="ARBA00022840"/>
    </source>
</evidence>
<dbReference type="RefSeq" id="WP_092136235.1">
    <property type="nucleotide sequence ID" value="NZ_FNQK01000021.1"/>
</dbReference>
<dbReference type="NCBIfam" id="TIGR02397">
    <property type="entry name" value="dnaX_nterm"/>
    <property type="match status" value="1"/>
</dbReference>
<dbReference type="GO" id="GO:0003677">
    <property type="term" value="F:DNA binding"/>
    <property type="evidence" value="ECO:0007669"/>
    <property type="project" value="InterPro"/>
</dbReference>
<dbReference type="GO" id="GO:0046872">
    <property type="term" value="F:metal ion binding"/>
    <property type="evidence" value="ECO:0007669"/>
    <property type="project" value="UniProtKB-KW"/>
</dbReference>
<dbReference type="OrthoDB" id="9810148at2"/>
<dbReference type="InterPro" id="IPR027417">
    <property type="entry name" value="P-loop_NTPase"/>
</dbReference>
<dbReference type="InterPro" id="IPR045085">
    <property type="entry name" value="HLD_clamp_pol_III_gamma_tau"/>
</dbReference>
<dbReference type="InterPro" id="IPR050238">
    <property type="entry name" value="DNA_Rep/Repair_Clamp_Loader"/>
</dbReference>
<reference evidence="11 12" key="1">
    <citation type="submission" date="2016-10" db="EMBL/GenBank/DDBJ databases">
        <authorList>
            <person name="de Groot N.N."/>
        </authorList>
    </citation>
    <scope>NUCLEOTIDE SEQUENCE [LARGE SCALE GENOMIC DNA]</scope>
    <source>
        <strain evidence="11 12">DSM 23842</strain>
    </source>
</reference>
<dbReference type="SUPFAM" id="SSF48019">
    <property type="entry name" value="post-AAA+ oligomerization domain-like"/>
    <property type="match status" value="1"/>
</dbReference>
<gene>
    <name evidence="8" type="primary">dnaX</name>
    <name evidence="11" type="ORF">SAMN04487990_1219</name>
</gene>
<evidence type="ECO:0000256" key="1">
    <source>
        <dbReference type="ARBA" id="ARBA00006360"/>
    </source>
</evidence>
<keyword evidence="2" id="KW-0479">Metal-binding</keyword>
<comment type="subunit">
    <text evidence="8">DNA polymerase III contains a core (composed of alpha, epsilon and theta chains) that associates with a tau subunit. This core dimerizes to form the POLIII' complex. PolIII' associates with the gamma complex (composed of gamma, delta, delta', psi and chi chains) and with the beta chain to form the complete DNA polymerase III complex.</text>
</comment>
<keyword evidence="8" id="KW-0235">DNA replication</keyword>
<dbReference type="CDD" id="cd18137">
    <property type="entry name" value="HLD_clamp_pol_III_gamma_tau"/>
    <property type="match status" value="1"/>
</dbReference>
<dbReference type="PANTHER" id="PTHR11669">
    <property type="entry name" value="REPLICATION FACTOR C / DNA POLYMERASE III GAMMA-TAU SUBUNIT"/>
    <property type="match status" value="1"/>
</dbReference>
<keyword evidence="5 8" id="KW-0067">ATP-binding</keyword>
<dbReference type="GO" id="GO:0006261">
    <property type="term" value="P:DNA-templated DNA replication"/>
    <property type="evidence" value="ECO:0007669"/>
    <property type="project" value="TreeGrafter"/>
</dbReference>
<protein>
    <recommendedName>
        <fullName evidence="8">DNA polymerase III subunit gamma/tau</fullName>
        <ecNumber evidence="8">2.7.7.7</ecNumber>
    </recommendedName>
</protein>
<evidence type="ECO:0000256" key="7">
    <source>
        <dbReference type="ARBA" id="ARBA00049244"/>
    </source>
</evidence>
<dbReference type="GO" id="GO:0005524">
    <property type="term" value="F:ATP binding"/>
    <property type="evidence" value="ECO:0007669"/>
    <property type="project" value="UniProtKB-KW"/>
</dbReference>
<dbReference type="PANTHER" id="PTHR11669:SF0">
    <property type="entry name" value="PROTEIN STICHEL-LIKE 2"/>
    <property type="match status" value="1"/>
</dbReference>
<dbReference type="NCBIfam" id="NF004046">
    <property type="entry name" value="PRK05563.1"/>
    <property type="match status" value="1"/>
</dbReference>
<keyword evidence="8" id="KW-0808">Transferase</keyword>
<dbReference type="Gene3D" id="1.10.8.60">
    <property type="match status" value="1"/>
</dbReference>
<dbReference type="AlphaFoldDB" id="A0A1H4CQI8"/>
<feature type="region of interest" description="Disordered" evidence="9">
    <location>
        <begin position="380"/>
        <end position="403"/>
    </location>
</feature>
<dbReference type="InterPro" id="IPR003593">
    <property type="entry name" value="AAA+_ATPase"/>
</dbReference>
<evidence type="ECO:0000256" key="9">
    <source>
        <dbReference type="SAM" id="MobiDB-lite"/>
    </source>
</evidence>
<keyword evidence="6 8" id="KW-0239">DNA-directed DNA polymerase</keyword>